<proteinExistence type="predicted"/>
<name>E5AK42_BACCE</name>
<keyword evidence="1" id="KW-0614">Plasmid</keyword>
<reference evidence="1" key="1">
    <citation type="submission" date="2010-08" db="EMBL/GenBank/DDBJ databases">
        <title>Diversity of serine proteases in the Bacillus cereus group.</title>
        <authorList>
            <person name="Zihlmann P."/>
            <person name="Perreten V."/>
        </authorList>
    </citation>
    <scope>NUCLEOTIDE SEQUENCE [LARGE SCALE GENOMIC DNA]</scope>
    <source>
        <strain evidence="1">VPC1401</strain>
        <plasmid evidence="1">pLVP1401</plasmid>
    </source>
</reference>
<gene>
    <name evidence="1" type="ORF">pLVP1401_31</name>
</gene>
<dbReference type="AlphaFoldDB" id="E5AK42"/>
<geneLocation type="plasmid" evidence="1">
    <name>pLVP1401</name>
</geneLocation>
<accession>E5AK42</accession>
<organism evidence="1">
    <name type="scientific">Bacillus cereus VPC1401</name>
    <dbReference type="NCBI Taxonomy" id="870739"/>
    <lineage>
        <taxon>Bacteria</taxon>
        <taxon>Bacillati</taxon>
        <taxon>Bacillota</taxon>
        <taxon>Bacilli</taxon>
        <taxon>Bacillales</taxon>
        <taxon>Bacillaceae</taxon>
        <taxon>Bacillus</taxon>
        <taxon>Bacillus cereus group</taxon>
    </lineage>
</organism>
<dbReference type="EMBL" id="FR675941">
    <property type="protein sequence ID" value="CBW44182.1"/>
    <property type="molecule type" value="Genomic_DNA"/>
</dbReference>
<sequence length="33" mass="3595">MGLDPLHTKLAVVEDVNRNGSIMLATTSELKKL</sequence>
<protein>
    <submittedName>
        <fullName evidence="1">Putative DNA-damage repair protein</fullName>
    </submittedName>
</protein>
<evidence type="ECO:0000313" key="1">
    <source>
        <dbReference type="EMBL" id="CBW44182.1"/>
    </source>
</evidence>